<comment type="similarity">
    <text evidence="2">Belongs to the plant tobamovirus multiplication TOM1 protein family.</text>
</comment>
<feature type="transmembrane region" description="Helical" evidence="6">
    <location>
        <begin position="218"/>
        <end position="243"/>
    </location>
</feature>
<dbReference type="GO" id="GO:0012505">
    <property type="term" value="C:endomembrane system"/>
    <property type="evidence" value="ECO:0007669"/>
    <property type="project" value="UniProtKB-SubCell"/>
</dbReference>
<dbReference type="EMBL" id="JAPDFW010000033">
    <property type="protein sequence ID" value="KAJ5079323.1"/>
    <property type="molecule type" value="Genomic_DNA"/>
</dbReference>
<dbReference type="AlphaFoldDB" id="A0A9Q0LUK2"/>
<evidence type="ECO:0000313" key="9">
    <source>
        <dbReference type="Proteomes" id="UP001149090"/>
    </source>
</evidence>
<feature type="transmembrane region" description="Helical" evidence="6">
    <location>
        <begin position="76"/>
        <end position="97"/>
    </location>
</feature>
<keyword evidence="4 6" id="KW-1133">Transmembrane helix</keyword>
<reference evidence="8" key="1">
    <citation type="submission" date="2022-10" db="EMBL/GenBank/DDBJ databases">
        <title>Novel sulphate-reducing endosymbionts in the free-living metamonad Anaeramoeba.</title>
        <authorList>
            <person name="Jerlstrom-Hultqvist J."/>
            <person name="Cepicka I."/>
            <person name="Gallot-Lavallee L."/>
            <person name="Salas-Leiva D."/>
            <person name="Curtis B.A."/>
            <person name="Zahonova K."/>
            <person name="Pipaliya S."/>
            <person name="Dacks J."/>
            <person name="Roger A.J."/>
        </authorList>
    </citation>
    <scope>NUCLEOTIDE SEQUENCE</scope>
    <source>
        <strain evidence="8">BMAN</strain>
    </source>
</reference>
<dbReference type="InterPro" id="IPR040226">
    <property type="entry name" value="THH1/TOM1/TOM3"/>
</dbReference>
<keyword evidence="3 6" id="KW-0812">Transmembrane</keyword>
<dbReference type="PANTHER" id="PTHR31142:SF3">
    <property type="entry name" value="THH1_TOM1_TOM3 DOMAIN-CONTAINING PROTEIN"/>
    <property type="match status" value="1"/>
</dbReference>
<evidence type="ECO:0000256" key="3">
    <source>
        <dbReference type="ARBA" id="ARBA00022692"/>
    </source>
</evidence>
<feature type="transmembrane region" description="Helical" evidence="6">
    <location>
        <begin position="118"/>
        <end position="138"/>
    </location>
</feature>
<evidence type="ECO:0000259" key="7">
    <source>
        <dbReference type="Pfam" id="PF06454"/>
    </source>
</evidence>
<keyword evidence="9" id="KW-1185">Reference proteome</keyword>
<dbReference type="PANTHER" id="PTHR31142">
    <property type="entry name" value="TOBAMOVIRUS MULTIPLICATION PROTEIN 1-LIKE ISOFORM X1"/>
    <property type="match status" value="1"/>
</dbReference>
<sequence length="279" mass="32076">MTSATPCYSVLFSFYVILCFLTIWRLITLFQRTKELYHQKIFFSLVIIGTLGRSSVNFIAAVFTNYFLNHADKTNIAGAVFAEFFLSAFLLLIFTLAQIYSRTKNFSPVALKKNYRKIIIIFITANVLLYGIHISLIATKKDPHNFFLASMYAVVALSLFIYSIRLQKSFKRQISSQNHQAIQKIFRVLLICTICYFLRIIALVLINTSNTKMSTFQLSILLMFYYILFEIFPFSVILLVLFVPPPKTQNFNQLTLTSINLAVPLAQAYEEIPDANNQV</sequence>
<keyword evidence="5 6" id="KW-0472">Membrane</keyword>
<feature type="transmembrane region" description="Helical" evidence="6">
    <location>
        <begin position="185"/>
        <end position="206"/>
    </location>
</feature>
<feature type="transmembrane region" description="Helical" evidence="6">
    <location>
        <begin position="144"/>
        <end position="164"/>
    </location>
</feature>
<evidence type="ECO:0000256" key="2">
    <source>
        <dbReference type="ARBA" id="ARBA00006779"/>
    </source>
</evidence>
<feature type="transmembrane region" description="Helical" evidence="6">
    <location>
        <begin position="12"/>
        <end position="30"/>
    </location>
</feature>
<accession>A0A9Q0LUK2</accession>
<feature type="domain" description="THH1/TOM1/TOM3" evidence="7">
    <location>
        <begin position="8"/>
        <end position="250"/>
    </location>
</feature>
<dbReference type="InterPro" id="IPR009457">
    <property type="entry name" value="THH1/TOM1/TOM3_dom"/>
</dbReference>
<evidence type="ECO:0000256" key="6">
    <source>
        <dbReference type="SAM" id="Phobius"/>
    </source>
</evidence>
<protein>
    <submittedName>
        <fullName evidence="8">Tobamovirus multiplication protein 1-like isoform x1</fullName>
    </submittedName>
</protein>
<comment type="caution">
    <text evidence="8">The sequence shown here is derived from an EMBL/GenBank/DDBJ whole genome shotgun (WGS) entry which is preliminary data.</text>
</comment>
<dbReference type="Pfam" id="PF06454">
    <property type="entry name" value="THH1_TOM1-3_dom"/>
    <property type="match status" value="1"/>
</dbReference>
<evidence type="ECO:0000256" key="4">
    <source>
        <dbReference type="ARBA" id="ARBA00022989"/>
    </source>
</evidence>
<proteinExistence type="inferred from homology"/>
<comment type="subcellular location">
    <subcellularLocation>
        <location evidence="1">Endomembrane system</location>
        <topology evidence="1">Multi-pass membrane protein</topology>
    </subcellularLocation>
</comment>
<dbReference type="Proteomes" id="UP001149090">
    <property type="component" value="Unassembled WGS sequence"/>
</dbReference>
<feature type="transmembrane region" description="Helical" evidence="6">
    <location>
        <begin position="42"/>
        <end position="64"/>
    </location>
</feature>
<organism evidence="8 9">
    <name type="scientific">Anaeramoeba ignava</name>
    <name type="common">Anaerobic marine amoeba</name>
    <dbReference type="NCBI Taxonomy" id="1746090"/>
    <lineage>
        <taxon>Eukaryota</taxon>
        <taxon>Metamonada</taxon>
        <taxon>Anaeramoebidae</taxon>
        <taxon>Anaeramoeba</taxon>
    </lineage>
</organism>
<evidence type="ECO:0000256" key="5">
    <source>
        <dbReference type="ARBA" id="ARBA00023136"/>
    </source>
</evidence>
<evidence type="ECO:0000313" key="8">
    <source>
        <dbReference type="EMBL" id="KAJ5079323.1"/>
    </source>
</evidence>
<evidence type="ECO:0000256" key="1">
    <source>
        <dbReference type="ARBA" id="ARBA00004127"/>
    </source>
</evidence>
<gene>
    <name evidence="8" type="ORF">M0811_04344</name>
</gene>
<name>A0A9Q0LUK2_ANAIG</name>